<keyword evidence="1" id="KW-1133">Transmembrane helix</keyword>
<organism evidence="2 3">
    <name type="scientific">Euplotes crassus</name>
    <dbReference type="NCBI Taxonomy" id="5936"/>
    <lineage>
        <taxon>Eukaryota</taxon>
        <taxon>Sar</taxon>
        <taxon>Alveolata</taxon>
        <taxon>Ciliophora</taxon>
        <taxon>Intramacronucleata</taxon>
        <taxon>Spirotrichea</taxon>
        <taxon>Hypotrichia</taxon>
        <taxon>Euplotida</taxon>
        <taxon>Euplotidae</taxon>
        <taxon>Moneuplotes</taxon>
    </lineage>
</organism>
<proteinExistence type="predicted"/>
<evidence type="ECO:0000313" key="3">
    <source>
        <dbReference type="Proteomes" id="UP001295684"/>
    </source>
</evidence>
<reference evidence="2" key="1">
    <citation type="submission" date="2023-07" db="EMBL/GenBank/DDBJ databases">
        <authorList>
            <consortium name="AG Swart"/>
            <person name="Singh M."/>
            <person name="Singh A."/>
            <person name="Seah K."/>
            <person name="Emmerich C."/>
        </authorList>
    </citation>
    <scope>NUCLEOTIDE SEQUENCE</scope>
    <source>
        <strain evidence="2">DP1</strain>
    </source>
</reference>
<accession>A0AAD2D4N8</accession>
<keyword evidence="1" id="KW-0812">Transmembrane</keyword>
<evidence type="ECO:0000313" key="2">
    <source>
        <dbReference type="EMBL" id="CAI2380242.1"/>
    </source>
</evidence>
<keyword evidence="3" id="KW-1185">Reference proteome</keyword>
<evidence type="ECO:0000256" key="1">
    <source>
        <dbReference type="SAM" id="Phobius"/>
    </source>
</evidence>
<protein>
    <submittedName>
        <fullName evidence="2">Uncharacterized protein</fullName>
    </submittedName>
</protein>
<dbReference type="Proteomes" id="UP001295684">
    <property type="component" value="Unassembled WGS sequence"/>
</dbReference>
<keyword evidence="1" id="KW-0472">Membrane</keyword>
<feature type="transmembrane region" description="Helical" evidence="1">
    <location>
        <begin position="6"/>
        <end position="35"/>
    </location>
</feature>
<name>A0AAD2D4N8_EUPCR</name>
<dbReference type="EMBL" id="CAMPGE010022183">
    <property type="protein sequence ID" value="CAI2380242.1"/>
    <property type="molecule type" value="Genomic_DNA"/>
</dbReference>
<dbReference type="AlphaFoldDB" id="A0AAD2D4N8"/>
<sequence length="92" mass="10288">MESISAIVFMTLMMVFSITCCCVIMYSACILCELYKYCHSARKHKIIQDLPSVNQINMQQIPHYQSHSQTHNSAGGIVRGLIVATPLSINNP</sequence>
<gene>
    <name evidence="2" type="ORF">ECRASSUSDP1_LOCUS21674</name>
</gene>
<comment type="caution">
    <text evidence="2">The sequence shown here is derived from an EMBL/GenBank/DDBJ whole genome shotgun (WGS) entry which is preliminary data.</text>
</comment>